<dbReference type="RefSeq" id="WP_117403912.1">
    <property type="nucleotide sequence ID" value="NZ_QVNQ01000011.1"/>
</dbReference>
<dbReference type="SUPFAM" id="SSF53335">
    <property type="entry name" value="S-adenosyl-L-methionine-dependent methyltransferases"/>
    <property type="match status" value="1"/>
</dbReference>
<dbReference type="Pfam" id="PF08241">
    <property type="entry name" value="Methyltransf_11"/>
    <property type="match status" value="1"/>
</dbReference>
<evidence type="ECO:0000256" key="2">
    <source>
        <dbReference type="ARBA" id="ARBA00022603"/>
    </source>
</evidence>
<evidence type="ECO:0000256" key="4">
    <source>
        <dbReference type="ARBA" id="ARBA00025707"/>
    </source>
</evidence>
<evidence type="ECO:0000313" key="6">
    <source>
        <dbReference type="EMBL" id="RFS81988.1"/>
    </source>
</evidence>
<keyword evidence="2 6" id="KW-0489">Methyltransferase</keyword>
<dbReference type="Proteomes" id="UP000262882">
    <property type="component" value="Unassembled WGS sequence"/>
</dbReference>
<sequence length="300" mass="33491">MSTIAADLVALKKMALLLTAPPEGRVRRRYELYASFSLGEQLTDTSYLNFGYWDDGCESLDDASRALADLLADHARFTAGDHILDVGCGYGEQDFHWLRTREPGRIVGVDITPHHVRAAAERARGLEGGLTFQEGSATSLDFAEGSFDRVVALESAFHFRTREDFFRQAYRVLRPGGVLALADIIPPTRGSGPVPARRENRIGRAVHPANWYPADGYVDRLKGAGFHDVRLVSIGDRVYAPLRKYFARKILDPHLRTRGLKNLLLWQLRREVRRESADELNVDYVVVSATKPGEAIVDGD</sequence>
<evidence type="ECO:0000256" key="1">
    <source>
        <dbReference type="ARBA" id="ARBA00005189"/>
    </source>
</evidence>
<proteinExistence type="predicted"/>
<reference evidence="6 7" key="1">
    <citation type="submission" date="2018-08" db="EMBL/GenBank/DDBJ databases">
        <title>Actinomadura spongicola sp. nov., isolated from marine sponge Leucetta chagosensis.</title>
        <authorList>
            <person name="Li L."/>
            <person name="Lin H.W."/>
        </authorList>
    </citation>
    <scope>NUCLEOTIDE SEQUENCE [LARGE SCALE GENOMIC DNA]</scope>
    <source>
        <strain evidence="6 7">LHW52907</strain>
    </source>
</reference>
<evidence type="ECO:0000259" key="5">
    <source>
        <dbReference type="Pfam" id="PF08241"/>
    </source>
</evidence>
<dbReference type="CDD" id="cd02440">
    <property type="entry name" value="AdoMet_MTases"/>
    <property type="match status" value="1"/>
</dbReference>
<comment type="caution">
    <text evidence="6">The sequence shown here is derived from an EMBL/GenBank/DDBJ whole genome shotgun (WGS) entry which is preliminary data.</text>
</comment>
<dbReference type="GO" id="GO:0008757">
    <property type="term" value="F:S-adenosylmethionine-dependent methyltransferase activity"/>
    <property type="evidence" value="ECO:0007669"/>
    <property type="project" value="InterPro"/>
</dbReference>
<name>A0A372G9B4_9ACTN</name>
<evidence type="ECO:0000313" key="7">
    <source>
        <dbReference type="Proteomes" id="UP000262882"/>
    </source>
</evidence>
<dbReference type="Gene3D" id="3.40.50.150">
    <property type="entry name" value="Vaccinia Virus protein VP39"/>
    <property type="match status" value="1"/>
</dbReference>
<evidence type="ECO:0000256" key="3">
    <source>
        <dbReference type="ARBA" id="ARBA00022679"/>
    </source>
</evidence>
<dbReference type="PANTHER" id="PTHR44307">
    <property type="entry name" value="PHOSPHOETHANOLAMINE METHYLTRANSFERASE"/>
    <property type="match status" value="1"/>
</dbReference>
<dbReference type="OrthoDB" id="9769602at2"/>
<dbReference type="AlphaFoldDB" id="A0A372G9B4"/>
<dbReference type="InterPro" id="IPR013216">
    <property type="entry name" value="Methyltransf_11"/>
</dbReference>
<dbReference type="InterPro" id="IPR029063">
    <property type="entry name" value="SAM-dependent_MTases_sf"/>
</dbReference>
<organism evidence="6 7">
    <name type="scientific">Actinomadura spongiicola</name>
    <dbReference type="NCBI Taxonomy" id="2303421"/>
    <lineage>
        <taxon>Bacteria</taxon>
        <taxon>Bacillati</taxon>
        <taxon>Actinomycetota</taxon>
        <taxon>Actinomycetes</taxon>
        <taxon>Streptosporangiales</taxon>
        <taxon>Thermomonosporaceae</taxon>
        <taxon>Actinomadura</taxon>
    </lineage>
</organism>
<dbReference type="GO" id="GO:0032259">
    <property type="term" value="P:methylation"/>
    <property type="evidence" value="ECO:0007669"/>
    <property type="project" value="UniProtKB-KW"/>
</dbReference>
<keyword evidence="3 6" id="KW-0808">Transferase</keyword>
<comment type="pathway">
    <text evidence="4">Phospholipid metabolism.</text>
</comment>
<gene>
    <name evidence="6" type="ORF">D0T12_30285</name>
</gene>
<dbReference type="PANTHER" id="PTHR44307:SF2">
    <property type="entry name" value="PHOSPHOETHANOLAMINE METHYLTRANSFERASE ISOFORM X1"/>
    <property type="match status" value="1"/>
</dbReference>
<protein>
    <submittedName>
        <fullName evidence="6">Class I SAM-dependent methyltransferase</fullName>
    </submittedName>
</protein>
<dbReference type="EMBL" id="QVNQ01000011">
    <property type="protein sequence ID" value="RFS81988.1"/>
    <property type="molecule type" value="Genomic_DNA"/>
</dbReference>
<keyword evidence="7" id="KW-1185">Reference proteome</keyword>
<feature type="domain" description="Methyltransferase type 11" evidence="5">
    <location>
        <begin position="84"/>
        <end position="180"/>
    </location>
</feature>
<comment type="pathway">
    <text evidence="1">Lipid metabolism.</text>
</comment>
<accession>A0A372G9B4</accession>